<evidence type="ECO:0000313" key="3">
    <source>
        <dbReference type="Proteomes" id="UP000193920"/>
    </source>
</evidence>
<comment type="caution">
    <text evidence="2">The sequence shown here is derived from an EMBL/GenBank/DDBJ whole genome shotgun (WGS) entry which is preliminary data.</text>
</comment>
<name>A0A1Y2B456_9FUNG</name>
<feature type="compositionally biased region" description="Low complexity" evidence="1">
    <location>
        <begin position="222"/>
        <end position="236"/>
    </location>
</feature>
<reference evidence="2 3" key="1">
    <citation type="submission" date="2016-08" db="EMBL/GenBank/DDBJ databases">
        <title>A Parts List for Fungal Cellulosomes Revealed by Comparative Genomics.</title>
        <authorList>
            <consortium name="DOE Joint Genome Institute"/>
            <person name="Haitjema C.H."/>
            <person name="Gilmore S.P."/>
            <person name="Henske J.K."/>
            <person name="Solomon K.V."/>
            <person name="De Groot R."/>
            <person name="Kuo A."/>
            <person name="Mondo S.J."/>
            <person name="Salamov A.A."/>
            <person name="Labutti K."/>
            <person name="Zhao Z."/>
            <person name="Chiniquy J."/>
            <person name="Barry K."/>
            <person name="Brewer H.M."/>
            <person name="Purvine S.O."/>
            <person name="Wright A.T."/>
            <person name="Boxma B."/>
            <person name="Van Alen T."/>
            <person name="Hackstein J.H."/>
            <person name="Baker S.E."/>
            <person name="Grigoriev I.V."/>
            <person name="O'Malley M.A."/>
        </authorList>
    </citation>
    <scope>NUCLEOTIDE SEQUENCE [LARGE SCALE GENOMIC DNA]</scope>
    <source>
        <strain evidence="2 3">G1</strain>
    </source>
</reference>
<dbReference type="OrthoDB" id="2144498at2759"/>
<keyword evidence="3" id="KW-1185">Reference proteome</keyword>
<feature type="region of interest" description="Disordered" evidence="1">
    <location>
        <begin position="162"/>
        <end position="243"/>
    </location>
</feature>
<evidence type="ECO:0000256" key="1">
    <source>
        <dbReference type="SAM" id="MobiDB-lite"/>
    </source>
</evidence>
<feature type="region of interest" description="Disordered" evidence="1">
    <location>
        <begin position="38"/>
        <end position="58"/>
    </location>
</feature>
<organism evidence="2 3">
    <name type="scientific">Neocallimastix californiae</name>
    <dbReference type="NCBI Taxonomy" id="1754190"/>
    <lineage>
        <taxon>Eukaryota</taxon>
        <taxon>Fungi</taxon>
        <taxon>Fungi incertae sedis</taxon>
        <taxon>Chytridiomycota</taxon>
        <taxon>Chytridiomycota incertae sedis</taxon>
        <taxon>Neocallimastigomycetes</taxon>
        <taxon>Neocallimastigales</taxon>
        <taxon>Neocallimastigaceae</taxon>
        <taxon>Neocallimastix</taxon>
    </lineage>
</organism>
<dbReference type="EMBL" id="MCOG01000183">
    <property type="protein sequence ID" value="ORY28865.1"/>
    <property type="molecule type" value="Genomic_DNA"/>
</dbReference>
<proteinExistence type="predicted"/>
<feature type="compositionally biased region" description="Low complexity" evidence="1">
    <location>
        <begin position="38"/>
        <end position="51"/>
    </location>
</feature>
<gene>
    <name evidence="2" type="ORF">LY90DRAFT_705634</name>
</gene>
<protein>
    <submittedName>
        <fullName evidence="2">Uncharacterized protein</fullName>
    </submittedName>
</protein>
<accession>A0A1Y2B456</accession>
<feature type="compositionally biased region" description="Basic and acidic residues" evidence="1">
    <location>
        <begin position="212"/>
        <end position="221"/>
    </location>
</feature>
<dbReference type="AlphaFoldDB" id="A0A1Y2B456"/>
<dbReference type="Proteomes" id="UP000193920">
    <property type="component" value="Unassembled WGS sequence"/>
</dbReference>
<feature type="region of interest" description="Disordered" evidence="1">
    <location>
        <begin position="276"/>
        <end position="301"/>
    </location>
</feature>
<evidence type="ECO:0000313" key="2">
    <source>
        <dbReference type="EMBL" id="ORY28865.1"/>
    </source>
</evidence>
<sequence>MVRQAGNTLINNKSWAQIVMGSGVQQKLQQNNLQSKKIQQNKNQKKQAQSQRANTQQLKQVKQYLDKTNSSVKQQKKNYIKTTQYPRSISSAQLQALQQEFIGLCNLFNANNYFGRSVYSQKKAWLQTKGRNVISVASCYSLRHKPVQNLIRPQQKRVIKNGMRITSKQNKNKNMGKNQKKNQNMSQQPRWGESKQSNWGAQKAWGKNQPKQIREPPREQAKQQQQMRQQQQQMEKIQQRHRKQMELLQKAQLKQQELLLKKQTEQRKKLLQYQKQQKLRVKSQSQPVQRQAPKKAQTPMKQVIRNVSSKQQVRAKPLRHRLEAVRKQNQSVGADNFKYTLNQLVDAFNYFPKKSYSGDRAWQYNKFLRGFISTASYYAQKNAPFVSSNRPKINVTNGNPIYTFNVKPTTKSVITPYNFNLHGIRTEGNGKYFKHWHIGSIWTHYYSKPKSRRV</sequence>
<feature type="compositionally biased region" description="Low complexity" evidence="1">
    <location>
        <begin position="167"/>
        <end position="188"/>
    </location>
</feature>